<dbReference type="PROSITE" id="PS50801">
    <property type="entry name" value="STAS"/>
    <property type="match status" value="1"/>
</dbReference>
<keyword evidence="4 5" id="KW-0472">Membrane</keyword>
<feature type="transmembrane region" description="Helical" evidence="5">
    <location>
        <begin position="29"/>
        <end position="49"/>
    </location>
</feature>
<dbReference type="InterPro" id="IPR001902">
    <property type="entry name" value="SLC26A/SulP_fam"/>
</dbReference>
<dbReference type="AlphaFoldDB" id="A0A1G9HD93"/>
<feature type="transmembrane region" description="Helical" evidence="5">
    <location>
        <begin position="346"/>
        <end position="363"/>
    </location>
</feature>
<dbReference type="Gene3D" id="3.30.750.24">
    <property type="entry name" value="STAS domain"/>
    <property type="match status" value="1"/>
</dbReference>
<comment type="subcellular location">
    <subcellularLocation>
        <location evidence="1">Membrane</location>
        <topology evidence="1">Multi-pass membrane protein</topology>
    </subcellularLocation>
</comment>
<evidence type="ECO:0000256" key="1">
    <source>
        <dbReference type="ARBA" id="ARBA00004141"/>
    </source>
</evidence>
<keyword evidence="8" id="KW-1185">Reference proteome</keyword>
<sequence length="549" mass="56840">MRSPDVRVLTLLPSPADYAELPRSWPKDLLAGVTVGIVALPLALAFAISSGAAPEAGLVTAIVAGFVAAVFGGSHVQVSGPTGAMVVVLAPIAALHGPAALPLVAIMAGIIVVVGGVLRFGRAVSFIPWPVIEGFTLGIGVIIFLQQVPTALGTVPGESRNAFVAAVQSLGTVEWPGVAWALGSVAVVVAIMMLTPRIHPQIPGSIIAIIVVTTVVELTGAPVARIGELPESLPAPALPGFDLALLQSLVVPAFTVAALAAIESLLSARVASGISDTGRYDGDRELVGQGLASVASGLFGGMPATGAIARTAVNIRAGARTRAAAVVHALFLAGVVYFLADAVSRIPLVALAGVLIVTAINMIDVETAKDVIGASRSDALIFTLTALVTVSFDLIIAVGIGIAATAFFALRALSRMSRVEREPLPVEPLPGDERIALLRLDGAMFFGVGDRILARLEDMNKDVRVVIIRMSQLQFMDSSGARVLAELVTTLERRGITVLVKGIQSRHQRLAMHGGVVASLRHRNHLFTAMSDAIAHARSHVARETADIT</sequence>
<feature type="transmembrane region" description="Helical" evidence="5">
    <location>
        <begin position="126"/>
        <end position="145"/>
    </location>
</feature>
<accession>A0A1G9HD93</accession>
<keyword evidence="2 5" id="KW-0812">Transmembrane</keyword>
<feature type="transmembrane region" description="Helical" evidence="5">
    <location>
        <begin position="244"/>
        <end position="266"/>
    </location>
</feature>
<dbReference type="PANTHER" id="PTHR11814">
    <property type="entry name" value="SULFATE TRANSPORTER"/>
    <property type="match status" value="1"/>
</dbReference>
<feature type="transmembrane region" description="Helical" evidence="5">
    <location>
        <begin position="286"/>
        <end position="309"/>
    </location>
</feature>
<dbReference type="Proteomes" id="UP000199475">
    <property type="component" value="Unassembled WGS sequence"/>
</dbReference>
<evidence type="ECO:0000256" key="5">
    <source>
        <dbReference type="SAM" id="Phobius"/>
    </source>
</evidence>
<keyword evidence="3 5" id="KW-1133">Transmembrane helix</keyword>
<dbReference type="EMBL" id="FNGP01000001">
    <property type="protein sequence ID" value="SDL10796.1"/>
    <property type="molecule type" value="Genomic_DNA"/>
</dbReference>
<dbReference type="InterPro" id="IPR011547">
    <property type="entry name" value="SLC26A/SulP_dom"/>
</dbReference>
<dbReference type="RefSeq" id="WP_093248136.1">
    <property type="nucleotide sequence ID" value="NZ_FNGP01000001.1"/>
</dbReference>
<feature type="transmembrane region" description="Helical" evidence="5">
    <location>
        <begin position="383"/>
        <end position="410"/>
    </location>
</feature>
<feature type="domain" description="STAS" evidence="6">
    <location>
        <begin position="435"/>
        <end position="537"/>
    </location>
</feature>
<protein>
    <submittedName>
        <fullName evidence="7">Sulfate permease, SulP family</fullName>
    </submittedName>
</protein>
<evidence type="ECO:0000313" key="8">
    <source>
        <dbReference type="Proteomes" id="UP000199475"/>
    </source>
</evidence>
<organism evidence="7 8">
    <name type="scientific">Tessaracoccus oleiagri</name>
    <dbReference type="NCBI Taxonomy" id="686624"/>
    <lineage>
        <taxon>Bacteria</taxon>
        <taxon>Bacillati</taxon>
        <taxon>Actinomycetota</taxon>
        <taxon>Actinomycetes</taxon>
        <taxon>Propionibacteriales</taxon>
        <taxon>Propionibacteriaceae</taxon>
        <taxon>Tessaracoccus</taxon>
    </lineage>
</organism>
<feature type="transmembrane region" description="Helical" evidence="5">
    <location>
        <begin position="56"/>
        <end position="76"/>
    </location>
</feature>
<evidence type="ECO:0000256" key="3">
    <source>
        <dbReference type="ARBA" id="ARBA00022989"/>
    </source>
</evidence>
<dbReference type="InterPro" id="IPR036513">
    <property type="entry name" value="STAS_dom_sf"/>
</dbReference>
<dbReference type="OrthoDB" id="9769739at2"/>
<dbReference type="CDD" id="cd07042">
    <property type="entry name" value="STAS_SulP_like_sulfate_transporter"/>
    <property type="match status" value="1"/>
</dbReference>
<gene>
    <name evidence="7" type="ORF">SAMN04488242_0233</name>
</gene>
<dbReference type="GO" id="GO:0016020">
    <property type="term" value="C:membrane"/>
    <property type="evidence" value="ECO:0007669"/>
    <property type="project" value="UniProtKB-SubCell"/>
</dbReference>
<feature type="transmembrane region" description="Helical" evidence="5">
    <location>
        <begin position="177"/>
        <end position="194"/>
    </location>
</feature>
<dbReference type="Pfam" id="PF01740">
    <property type="entry name" value="STAS"/>
    <property type="match status" value="1"/>
</dbReference>
<dbReference type="Pfam" id="PF00916">
    <property type="entry name" value="Sulfate_transp"/>
    <property type="match status" value="1"/>
</dbReference>
<evidence type="ECO:0000259" key="6">
    <source>
        <dbReference type="PROSITE" id="PS50801"/>
    </source>
</evidence>
<dbReference type="InterPro" id="IPR002645">
    <property type="entry name" value="STAS_dom"/>
</dbReference>
<evidence type="ECO:0000256" key="2">
    <source>
        <dbReference type="ARBA" id="ARBA00022692"/>
    </source>
</evidence>
<dbReference type="STRING" id="686624.SAMN04488242_0233"/>
<reference evidence="7 8" key="1">
    <citation type="submission" date="2016-10" db="EMBL/GenBank/DDBJ databases">
        <authorList>
            <person name="de Groot N.N."/>
        </authorList>
    </citation>
    <scope>NUCLEOTIDE SEQUENCE [LARGE SCALE GENOMIC DNA]</scope>
    <source>
        <strain evidence="7 8">CGMCC 1.9159</strain>
    </source>
</reference>
<feature type="transmembrane region" description="Helical" evidence="5">
    <location>
        <begin position="321"/>
        <end position="339"/>
    </location>
</feature>
<dbReference type="SUPFAM" id="SSF52091">
    <property type="entry name" value="SpoIIaa-like"/>
    <property type="match status" value="1"/>
</dbReference>
<evidence type="ECO:0000313" key="7">
    <source>
        <dbReference type="EMBL" id="SDL10796.1"/>
    </source>
</evidence>
<evidence type="ECO:0000256" key="4">
    <source>
        <dbReference type="ARBA" id="ARBA00023136"/>
    </source>
</evidence>
<name>A0A1G9HD93_9ACTN</name>
<dbReference type="GO" id="GO:0055085">
    <property type="term" value="P:transmembrane transport"/>
    <property type="evidence" value="ECO:0007669"/>
    <property type="project" value="InterPro"/>
</dbReference>
<feature type="transmembrane region" description="Helical" evidence="5">
    <location>
        <begin position="88"/>
        <end position="114"/>
    </location>
</feature>
<proteinExistence type="predicted"/>
<feature type="transmembrane region" description="Helical" evidence="5">
    <location>
        <begin position="206"/>
        <end position="224"/>
    </location>
</feature>